<dbReference type="PROSITE" id="PS51354">
    <property type="entry name" value="GLUTAREDOXIN_2"/>
    <property type="match status" value="1"/>
</dbReference>
<proteinExistence type="predicted"/>
<dbReference type="Pfam" id="PF00462">
    <property type="entry name" value="Glutaredoxin"/>
    <property type="match status" value="1"/>
</dbReference>
<dbReference type="CDD" id="cd03028">
    <property type="entry name" value="GRX_PICOT_like"/>
    <property type="match status" value="1"/>
</dbReference>
<organism evidence="8">
    <name type="scientific">Hanusia phi</name>
    <dbReference type="NCBI Taxonomy" id="3032"/>
    <lineage>
        <taxon>Eukaryota</taxon>
        <taxon>Cryptophyceae</taxon>
        <taxon>Pyrenomonadales</taxon>
        <taxon>Geminigeraceae</taxon>
        <taxon>Hanusia</taxon>
    </lineage>
</organism>
<dbReference type="GO" id="GO:0046872">
    <property type="term" value="F:metal ion binding"/>
    <property type="evidence" value="ECO:0007669"/>
    <property type="project" value="UniProtKB-KW"/>
</dbReference>
<evidence type="ECO:0000256" key="2">
    <source>
        <dbReference type="ARBA" id="ARBA00022723"/>
    </source>
</evidence>
<dbReference type="InterPro" id="IPR033658">
    <property type="entry name" value="GRX_PICOT-like"/>
</dbReference>
<evidence type="ECO:0000256" key="5">
    <source>
        <dbReference type="ARBA" id="ARBA00023284"/>
    </source>
</evidence>
<dbReference type="NCBIfam" id="TIGR00365">
    <property type="entry name" value="Grx4 family monothiol glutaredoxin"/>
    <property type="match status" value="1"/>
</dbReference>
<dbReference type="InterPro" id="IPR004480">
    <property type="entry name" value="Monothiol_GRX-rel"/>
</dbReference>
<protein>
    <recommendedName>
        <fullName evidence="7">Glutaredoxin domain-containing protein</fullName>
    </recommendedName>
</protein>
<accession>A0A7S0HSA2</accession>
<evidence type="ECO:0000259" key="7">
    <source>
        <dbReference type="Pfam" id="PF00462"/>
    </source>
</evidence>
<dbReference type="SUPFAM" id="SSF52833">
    <property type="entry name" value="Thioredoxin-like"/>
    <property type="match status" value="1"/>
</dbReference>
<dbReference type="PANTHER" id="PTHR10293">
    <property type="entry name" value="GLUTAREDOXIN FAMILY MEMBER"/>
    <property type="match status" value="1"/>
</dbReference>
<name>A0A7S0HSA2_9CRYP</name>
<keyword evidence="6" id="KW-0732">Signal</keyword>
<keyword evidence="2" id="KW-0479">Metal-binding</keyword>
<gene>
    <name evidence="8" type="ORF">HPHI1048_LOCUS15426</name>
</gene>
<dbReference type="Gene3D" id="3.40.30.10">
    <property type="entry name" value="Glutaredoxin"/>
    <property type="match status" value="1"/>
</dbReference>
<keyword evidence="4" id="KW-0411">Iron-sulfur</keyword>
<evidence type="ECO:0000256" key="1">
    <source>
        <dbReference type="ARBA" id="ARBA00022714"/>
    </source>
</evidence>
<dbReference type="PANTHER" id="PTHR10293:SF72">
    <property type="entry name" value="MONOTHIOL GLUTAREDOXIN-S14, CHLOROPLASTIC"/>
    <property type="match status" value="1"/>
</dbReference>
<feature type="domain" description="Glutaredoxin" evidence="7">
    <location>
        <begin position="80"/>
        <end position="143"/>
    </location>
</feature>
<feature type="chain" id="PRO_5030859842" description="Glutaredoxin domain-containing protein" evidence="6">
    <location>
        <begin position="20"/>
        <end position="169"/>
    </location>
</feature>
<feature type="signal peptide" evidence="6">
    <location>
        <begin position="1"/>
        <end position="19"/>
    </location>
</feature>
<keyword evidence="3" id="KW-0408">Iron</keyword>
<evidence type="ECO:0000256" key="4">
    <source>
        <dbReference type="ARBA" id="ARBA00023014"/>
    </source>
</evidence>
<dbReference type="InterPro" id="IPR002109">
    <property type="entry name" value="Glutaredoxin"/>
</dbReference>
<keyword evidence="5" id="KW-0676">Redox-active center</keyword>
<dbReference type="InterPro" id="IPR036249">
    <property type="entry name" value="Thioredoxin-like_sf"/>
</dbReference>
<reference evidence="8" key="1">
    <citation type="submission" date="2021-01" db="EMBL/GenBank/DDBJ databases">
        <authorList>
            <person name="Corre E."/>
            <person name="Pelletier E."/>
            <person name="Niang G."/>
            <person name="Scheremetjew M."/>
            <person name="Finn R."/>
            <person name="Kale V."/>
            <person name="Holt S."/>
            <person name="Cochrane G."/>
            <person name="Meng A."/>
            <person name="Brown T."/>
            <person name="Cohen L."/>
        </authorList>
    </citation>
    <scope>NUCLEOTIDE SEQUENCE</scope>
    <source>
        <strain evidence="8">CCMP325</strain>
    </source>
</reference>
<evidence type="ECO:0000256" key="6">
    <source>
        <dbReference type="SAM" id="SignalP"/>
    </source>
</evidence>
<sequence length="169" mass="18853">MSRALLLTILGMSISSVSSFSFQLPGCSRFALRNVANTHVQTPGMAPVRSPLRLRMQSDDAGRKGPMWNAIDKVVKENKIVLFMKGNKDFPQCGFSNTVVQILNACNAQYETVNVLENELLRQGIKEYSNWPTIPQLYVDGEFLGGCDIAIDMYQSGELVEMIERVMAE</sequence>
<keyword evidence="1" id="KW-0001">2Fe-2S</keyword>
<dbReference type="GO" id="GO:0051537">
    <property type="term" value="F:2 iron, 2 sulfur cluster binding"/>
    <property type="evidence" value="ECO:0007669"/>
    <property type="project" value="UniProtKB-KW"/>
</dbReference>
<dbReference type="AlphaFoldDB" id="A0A7S0HSA2"/>
<dbReference type="EMBL" id="HBEO01022818">
    <property type="protein sequence ID" value="CAD8493131.1"/>
    <property type="molecule type" value="Transcribed_RNA"/>
</dbReference>
<dbReference type="FunFam" id="3.40.30.10:FF:000005">
    <property type="entry name" value="Glutaredoxin 5"/>
    <property type="match status" value="1"/>
</dbReference>
<evidence type="ECO:0000313" key="8">
    <source>
        <dbReference type="EMBL" id="CAD8493131.1"/>
    </source>
</evidence>
<evidence type="ECO:0000256" key="3">
    <source>
        <dbReference type="ARBA" id="ARBA00023004"/>
    </source>
</evidence>